<comment type="similarity">
    <text evidence="1 4">Belongs to the enoyl-CoA hydratase/isomerase family.</text>
</comment>
<organism evidence="5">
    <name type="scientific">Bactrocera latifrons</name>
    <name type="common">Malaysian fruit fly</name>
    <name type="synonym">Chaetodacus latifrons</name>
    <dbReference type="NCBI Taxonomy" id="174628"/>
    <lineage>
        <taxon>Eukaryota</taxon>
        <taxon>Metazoa</taxon>
        <taxon>Ecdysozoa</taxon>
        <taxon>Arthropoda</taxon>
        <taxon>Hexapoda</taxon>
        <taxon>Insecta</taxon>
        <taxon>Pterygota</taxon>
        <taxon>Neoptera</taxon>
        <taxon>Endopterygota</taxon>
        <taxon>Diptera</taxon>
        <taxon>Brachycera</taxon>
        <taxon>Muscomorpha</taxon>
        <taxon>Tephritoidea</taxon>
        <taxon>Tephritidae</taxon>
        <taxon>Bactrocera</taxon>
        <taxon>Bactrocera</taxon>
    </lineage>
</organism>
<evidence type="ECO:0000256" key="3">
    <source>
        <dbReference type="ARBA" id="ARBA00023239"/>
    </source>
</evidence>
<dbReference type="PANTHER" id="PTHR11941">
    <property type="entry name" value="ENOYL-COA HYDRATASE-RELATED"/>
    <property type="match status" value="1"/>
</dbReference>
<evidence type="ECO:0000256" key="1">
    <source>
        <dbReference type="ARBA" id="ARBA00005254"/>
    </source>
</evidence>
<dbReference type="FunFam" id="3.90.226.10:FF:000019">
    <property type="entry name" value="Enoyl-CoA hydratase, mitochondrial"/>
    <property type="match status" value="1"/>
</dbReference>
<dbReference type="Gene3D" id="1.10.12.10">
    <property type="entry name" value="Lyase 2-enoyl-coa Hydratase, Chain A, domain 2"/>
    <property type="match status" value="1"/>
</dbReference>
<dbReference type="GO" id="GO:0005739">
    <property type="term" value="C:mitochondrion"/>
    <property type="evidence" value="ECO:0007669"/>
    <property type="project" value="TreeGrafter"/>
</dbReference>
<dbReference type="SUPFAM" id="SSF52096">
    <property type="entry name" value="ClpP/crotonase"/>
    <property type="match status" value="1"/>
</dbReference>
<proteinExistence type="inferred from homology"/>
<gene>
    <name evidence="5" type="primary">ech-6_0</name>
    <name evidence="5" type="ORF">c1_g1_i3</name>
</gene>
<evidence type="ECO:0000313" key="5">
    <source>
        <dbReference type="EMBL" id="JAI19551.1"/>
    </source>
</evidence>
<dbReference type="EC" id="4.2.1.17" evidence="2"/>
<dbReference type="AlphaFoldDB" id="A0A0K8TZ34"/>
<dbReference type="Gene3D" id="3.90.226.10">
    <property type="entry name" value="2-enoyl-CoA Hydratase, Chain A, domain 1"/>
    <property type="match status" value="1"/>
</dbReference>
<sequence length="309" mass="33399">MANIAKLLAGRAQHVLQVAAKQPQLAPRFFASAANLEYIKHEVTGEKKNVAVITLNRPKALNALCNGLMSELSQALDTYERDANVAAIVITGSEKAFAAGADIKEMQSNTYADCIMGNFLNDWTRVARCQKPIIAAVNGYALGGGCELAMMCDIIYAGEKAKFGQPEIALGTIPGAGGTQRLTRAVGKSKAMEICLTGNMITAVEAEKMGLVSKVLPADQLVSEAIKLGEKIGTHSGLIVQLCKEAVNTAYETTLQEGLKFERRTFHATFATVSKCLNIISFHFEFTKKCKINFYRLKSFIIHMFAGGP</sequence>
<dbReference type="OrthoDB" id="2018133at2759"/>
<dbReference type="CDD" id="cd06558">
    <property type="entry name" value="crotonase-like"/>
    <property type="match status" value="1"/>
</dbReference>
<evidence type="ECO:0000256" key="2">
    <source>
        <dbReference type="ARBA" id="ARBA00012076"/>
    </source>
</evidence>
<dbReference type="GO" id="GO:0004300">
    <property type="term" value="F:enoyl-CoA hydratase activity"/>
    <property type="evidence" value="ECO:0007669"/>
    <property type="project" value="UniProtKB-EC"/>
</dbReference>
<evidence type="ECO:0000256" key="4">
    <source>
        <dbReference type="RuleBase" id="RU003707"/>
    </source>
</evidence>
<protein>
    <recommendedName>
        <fullName evidence="2">enoyl-CoA hydratase</fullName>
        <ecNumber evidence="2">4.2.1.17</ecNumber>
    </recommendedName>
</protein>
<dbReference type="PROSITE" id="PS00166">
    <property type="entry name" value="ENOYL_COA_HYDRATASE"/>
    <property type="match status" value="1"/>
</dbReference>
<dbReference type="EMBL" id="GDHF01032763">
    <property type="protein sequence ID" value="JAI19551.1"/>
    <property type="molecule type" value="Transcribed_RNA"/>
</dbReference>
<dbReference type="PANTHER" id="PTHR11941:SF54">
    <property type="entry name" value="ENOYL-COA HYDRATASE, MITOCHONDRIAL"/>
    <property type="match status" value="1"/>
</dbReference>
<dbReference type="Pfam" id="PF00378">
    <property type="entry name" value="ECH_1"/>
    <property type="match status" value="1"/>
</dbReference>
<reference evidence="5" key="1">
    <citation type="submission" date="2015-06" db="EMBL/GenBank/DDBJ databases">
        <authorList>
            <person name="Hoefler B.C."/>
            <person name="Straight P.D."/>
        </authorList>
    </citation>
    <scope>NUCLEOTIDE SEQUENCE</scope>
</reference>
<dbReference type="InterPro" id="IPR001753">
    <property type="entry name" value="Enoyl-CoA_hydra/iso"/>
</dbReference>
<accession>A0A0K8TZ34</accession>
<dbReference type="InterPro" id="IPR014748">
    <property type="entry name" value="Enoyl-CoA_hydra_C"/>
</dbReference>
<dbReference type="GO" id="GO:0006635">
    <property type="term" value="P:fatty acid beta-oxidation"/>
    <property type="evidence" value="ECO:0007669"/>
    <property type="project" value="TreeGrafter"/>
</dbReference>
<keyword evidence="3" id="KW-0456">Lyase</keyword>
<dbReference type="InterPro" id="IPR029045">
    <property type="entry name" value="ClpP/crotonase-like_dom_sf"/>
</dbReference>
<name>A0A0K8TZ34_BACLA</name>
<dbReference type="InterPro" id="IPR018376">
    <property type="entry name" value="Enoyl-CoA_hyd/isom_CS"/>
</dbReference>